<dbReference type="STRING" id="395494.Galf_0375"/>
<sequence length="298" mass="33674">MNAYIRKNVLGPVPKLPISDVQFDAASQARVVLAAAFALEESYDLLIGNYVEVEQELLTATASNAVRDLNEYHDFFELRSTINRRVVNLLTATRLYLDQAPQRLSDCATEPNKARSEFKQRTHNHYDATFGYRFLEALRNHVQHCGLAVHSLRLEKKWIGEGESRELELSIRPFAERHYLGANTGFKATILDEMPEKVVLTLVIREYLQCIGDLHKLVRSHVAERVKVARQTIQDHLSNYAKASDGSTVGLTAFRTGPQGQQESVPLLLDWDDVRVKLVSRNSGLVALERHVVTGRAK</sequence>
<dbReference type="OrthoDB" id="1374948at2"/>
<keyword evidence="2" id="KW-1185">Reference proteome</keyword>
<evidence type="ECO:0000313" key="2">
    <source>
        <dbReference type="Proteomes" id="UP000001235"/>
    </source>
</evidence>
<gene>
    <name evidence="1" type="ordered locus">Galf_0375</name>
</gene>
<evidence type="ECO:0000313" key="1">
    <source>
        <dbReference type="EMBL" id="ADL54419.1"/>
    </source>
</evidence>
<name>D9SJS0_GALCS</name>
<dbReference type="eggNOG" id="ENOG5030KGB">
    <property type="taxonomic scope" value="Bacteria"/>
</dbReference>
<accession>D9SJS0</accession>
<dbReference type="RefSeq" id="WP_013292362.1">
    <property type="nucleotide sequence ID" value="NC_014394.1"/>
</dbReference>
<dbReference type="HOGENOM" id="CLU_065572_0_0_4"/>
<proteinExistence type="predicted"/>
<dbReference type="AlphaFoldDB" id="D9SJS0"/>
<reference evidence="1 2" key="1">
    <citation type="submission" date="2010-08" db="EMBL/GenBank/DDBJ databases">
        <title>Complete sequence of Gallionella capsiferriformans ES-2.</title>
        <authorList>
            <consortium name="US DOE Joint Genome Institute"/>
            <person name="Lucas S."/>
            <person name="Copeland A."/>
            <person name="Lapidus A."/>
            <person name="Cheng J.-F."/>
            <person name="Bruce D."/>
            <person name="Goodwin L."/>
            <person name="Pitluck S."/>
            <person name="Chertkov O."/>
            <person name="Davenport K.W."/>
            <person name="Detter J.C."/>
            <person name="Han C."/>
            <person name="Tapia R."/>
            <person name="Land M."/>
            <person name="Hauser L."/>
            <person name="Chang Y.-J."/>
            <person name="Jeffries C."/>
            <person name="Kyrpides N."/>
            <person name="Ivanova N."/>
            <person name="Mikhailova N."/>
            <person name="Shelobolina E.S."/>
            <person name="Picardal F."/>
            <person name="Roden E."/>
            <person name="Emerson D."/>
            <person name="Woyke T."/>
        </authorList>
    </citation>
    <scope>NUCLEOTIDE SEQUENCE [LARGE SCALE GENOMIC DNA]</scope>
    <source>
        <strain evidence="1 2">ES-2</strain>
    </source>
</reference>
<protein>
    <submittedName>
        <fullName evidence="1">Uncharacterized protein</fullName>
    </submittedName>
</protein>
<organism evidence="1 2">
    <name type="scientific">Gallionella capsiferriformans (strain ES-2)</name>
    <name type="common">Gallionella ferruginea capsiferriformans (strain ES-2)</name>
    <dbReference type="NCBI Taxonomy" id="395494"/>
    <lineage>
        <taxon>Bacteria</taxon>
        <taxon>Pseudomonadati</taxon>
        <taxon>Pseudomonadota</taxon>
        <taxon>Betaproteobacteria</taxon>
        <taxon>Nitrosomonadales</taxon>
        <taxon>Gallionellaceae</taxon>
        <taxon>Gallionella</taxon>
    </lineage>
</organism>
<dbReference type="KEGG" id="gca:Galf_0375"/>
<dbReference type="EMBL" id="CP002159">
    <property type="protein sequence ID" value="ADL54419.1"/>
    <property type="molecule type" value="Genomic_DNA"/>
</dbReference>
<dbReference type="Proteomes" id="UP000001235">
    <property type="component" value="Chromosome"/>
</dbReference>